<dbReference type="Gene3D" id="1.10.10.10">
    <property type="entry name" value="Winged helix-like DNA-binding domain superfamily/Winged helix DNA-binding domain"/>
    <property type="match status" value="1"/>
</dbReference>
<dbReference type="InterPro" id="IPR000847">
    <property type="entry name" value="LysR_HTH_N"/>
</dbReference>
<evidence type="ECO:0000256" key="4">
    <source>
        <dbReference type="ARBA" id="ARBA00023163"/>
    </source>
</evidence>
<dbReference type="AlphaFoldDB" id="A0A0K1PR85"/>
<gene>
    <name evidence="6" type="ORF">AKJ09_02288</name>
</gene>
<dbReference type="PANTHER" id="PTHR30537:SF3">
    <property type="entry name" value="TRANSCRIPTIONAL REGULATORY PROTEIN"/>
    <property type="match status" value="1"/>
</dbReference>
<keyword evidence="4" id="KW-0804">Transcription</keyword>
<dbReference type="InterPro" id="IPR036388">
    <property type="entry name" value="WH-like_DNA-bd_sf"/>
</dbReference>
<accession>A0A0K1PR85</accession>
<dbReference type="SUPFAM" id="SSF53850">
    <property type="entry name" value="Periplasmic binding protein-like II"/>
    <property type="match status" value="1"/>
</dbReference>
<dbReference type="GO" id="GO:0006351">
    <property type="term" value="P:DNA-templated transcription"/>
    <property type="evidence" value="ECO:0007669"/>
    <property type="project" value="TreeGrafter"/>
</dbReference>
<dbReference type="Pfam" id="PF00126">
    <property type="entry name" value="HTH_1"/>
    <property type="match status" value="1"/>
</dbReference>
<evidence type="ECO:0000259" key="5">
    <source>
        <dbReference type="PROSITE" id="PS50931"/>
    </source>
</evidence>
<evidence type="ECO:0000313" key="6">
    <source>
        <dbReference type="EMBL" id="AKU95624.1"/>
    </source>
</evidence>
<keyword evidence="3" id="KW-0238">DNA-binding</keyword>
<dbReference type="SUPFAM" id="SSF46785">
    <property type="entry name" value="Winged helix' DNA-binding domain"/>
    <property type="match status" value="1"/>
</dbReference>
<evidence type="ECO:0000256" key="2">
    <source>
        <dbReference type="ARBA" id="ARBA00023015"/>
    </source>
</evidence>
<keyword evidence="2" id="KW-0805">Transcription regulation</keyword>
<dbReference type="GO" id="GO:0003700">
    <property type="term" value="F:DNA-binding transcription factor activity"/>
    <property type="evidence" value="ECO:0007669"/>
    <property type="project" value="InterPro"/>
</dbReference>
<dbReference type="Gene3D" id="3.40.190.290">
    <property type="match status" value="1"/>
</dbReference>
<protein>
    <submittedName>
        <fullName evidence="6">Transcriptional regulator, LysR family</fullName>
    </submittedName>
</protein>
<dbReference type="InterPro" id="IPR005119">
    <property type="entry name" value="LysR_subst-bd"/>
</dbReference>
<organism evidence="6 7">
    <name type="scientific">Labilithrix luteola</name>
    <dbReference type="NCBI Taxonomy" id="1391654"/>
    <lineage>
        <taxon>Bacteria</taxon>
        <taxon>Pseudomonadati</taxon>
        <taxon>Myxococcota</taxon>
        <taxon>Polyangia</taxon>
        <taxon>Polyangiales</taxon>
        <taxon>Labilitrichaceae</taxon>
        <taxon>Labilithrix</taxon>
    </lineage>
</organism>
<dbReference type="KEGG" id="llu:AKJ09_02288"/>
<reference evidence="6 7" key="1">
    <citation type="submission" date="2015-08" db="EMBL/GenBank/DDBJ databases">
        <authorList>
            <person name="Babu N.S."/>
            <person name="Beckwith C.J."/>
            <person name="Beseler K.G."/>
            <person name="Brison A."/>
            <person name="Carone J.V."/>
            <person name="Caskin T.P."/>
            <person name="Diamond M."/>
            <person name="Durham M.E."/>
            <person name="Foxe J.M."/>
            <person name="Go M."/>
            <person name="Henderson B.A."/>
            <person name="Jones I.B."/>
            <person name="McGettigan J.A."/>
            <person name="Micheletti S.J."/>
            <person name="Nasrallah M.E."/>
            <person name="Ortiz D."/>
            <person name="Piller C.R."/>
            <person name="Privatt S.R."/>
            <person name="Schneider S.L."/>
            <person name="Sharp S."/>
            <person name="Smith T.C."/>
            <person name="Stanton J.D."/>
            <person name="Ullery H.E."/>
            <person name="Wilson R.J."/>
            <person name="Serrano M.G."/>
            <person name="Buck G."/>
            <person name="Lee V."/>
            <person name="Wang Y."/>
            <person name="Carvalho R."/>
            <person name="Voegtly L."/>
            <person name="Shi R."/>
            <person name="Duckworth R."/>
            <person name="Johnson A."/>
            <person name="Loviza R."/>
            <person name="Walstead R."/>
            <person name="Shah Z."/>
            <person name="Kiflezghi M."/>
            <person name="Wade K."/>
            <person name="Ball S.L."/>
            <person name="Bradley K.W."/>
            <person name="Asai D.J."/>
            <person name="Bowman C.A."/>
            <person name="Russell D.A."/>
            <person name="Pope W.H."/>
            <person name="Jacobs-Sera D."/>
            <person name="Hendrix R.W."/>
            <person name="Hatfull G.F."/>
        </authorList>
    </citation>
    <scope>NUCLEOTIDE SEQUENCE [LARGE SCALE GENOMIC DNA]</scope>
    <source>
        <strain evidence="6 7">DSM 27648</strain>
    </source>
</reference>
<dbReference type="InterPro" id="IPR036390">
    <property type="entry name" value="WH_DNA-bd_sf"/>
</dbReference>
<evidence type="ECO:0000256" key="1">
    <source>
        <dbReference type="ARBA" id="ARBA00009437"/>
    </source>
</evidence>
<comment type="similarity">
    <text evidence="1">Belongs to the LysR transcriptional regulatory family.</text>
</comment>
<feature type="domain" description="HTH lysR-type" evidence="5">
    <location>
        <begin position="9"/>
        <end position="64"/>
    </location>
</feature>
<dbReference type="EMBL" id="CP012333">
    <property type="protein sequence ID" value="AKU95624.1"/>
    <property type="molecule type" value="Genomic_DNA"/>
</dbReference>
<evidence type="ECO:0000313" key="7">
    <source>
        <dbReference type="Proteomes" id="UP000064967"/>
    </source>
</evidence>
<dbReference type="Proteomes" id="UP000064967">
    <property type="component" value="Chromosome"/>
</dbReference>
<dbReference type="STRING" id="1391654.AKJ09_02288"/>
<dbReference type="InterPro" id="IPR058163">
    <property type="entry name" value="LysR-type_TF_proteobact-type"/>
</dbReference>
<dbReference type="PANTHER" id="PTHR30537">
    <property type="entry name" value="HTH-TYPE TRANSCRIPTIONAL REGULATOR"/>
    <property type="match status" value="1"/>
</dbReference>
<dbReference type="Pfam" id="PF03466">
    <property type="entry name" value="LysR_substrate"/>
    <property type="match status" value="1"/>
</dbReference>
<keyword evidence="7" id="KW-1185">Reference proteome</keyword>
<name>A0A0K1PR85_9BACT</name>
<proteinExistence type="inferred from homology"/>
<sequence length="302" mass="32962">MQGVADARWDDVRIFLEAHRQKSLGAAASRLGIDTSTVSRRITALEASLGVRLFERTREGLLPARGAERVLAAAESMEAAHGRLKRDASDVEAQAEGIVRLSADPGMAELFIAPALVRLRAKYPKVHIELDASAQPRDLTRHEADLALRSVQPRGAELVTTKLLTAKWLPASAPALVEEIGRVSSWNDPPWLAWDKDFASFAPARWVTANAGKAEIVLRTSHFSAQLAAAEAGLGVALLPTMFIRARRLEEVRYTKTLASSIHACPSSDVWLVGHRILRDVPRVAAVWSFFADELRAVTEAA</sequence>
<evidence type="ECO:0000256" key="3">
    <source>
        <dbReference type="ARBA" id="ARBA00023125"/>
    </source>
</evidence>
<dbReference type="PROSITE" id="PS50931">
    <property type="entry name" value="HTH_LYSR"/>
    <property type="match status" value="1"/>
</dbReference>
<dbReference type="GO" id="GO:0043565">
    <property type="term" value="F:sequence-specific DNA binding"/>
    <property type="evidence" value="ECO:0007669"/>
    <property type="project" value="TreeGrafter"/>
</dbReference>